<accession>A0A0M3K7Y7</accession>
<dbReference type="WBParaSite" id="ASIM_0001707801-mRNA-1">
    <property type="protein sequence ID" value="ASIM_0001707801-mRNA-1"/>
    <property type="gene ID" value="ASIM_0001707801"/>
</dbReference>
<sequence length="207" mass="24229">MKGDDFVDVQPWYTSRLNAPPAYLDSNDYRQKMFENATTNLDFTLETLDGTIETVRYLLYLTVDGIRTFVNEHPDAYRMKIDYRRDTVEEMINFALKGTFGLIEAPSAALNDYIACIRLYRPHGFWQLIRYIASKLSEHVTQFELSFRRDYNADSTGERLEIYKELKHSTTATEGNVLQKMQSIHYSSRNIRRILRYSETALDGCVF</sequence>
<organism evidence="3">
    <name type="scientific">Anisakis simplex</name>
    <name type="common">Herring worm</name>
    <dbReference type="NCBI Taxonomy" id="6269"/>
    <lineage>
        <taxon>Eukaryota</taxon>
        <taxon>Metazoa</taxon>
        <taxon>Ecdysozoa</taxon>
        <taxon>Nematoda</taxon>
        <taxon>Chromadorea</taxon>
        <taxon>Rhabditida</taxon>
        <taxon>Spirurina</taxon>
        <taxon>Ascaridomorpha</taxon>
        <taxon>Ascaridoidea</taxon>
        <taxon>Anisakidae</taxon>
        <taxon>Anisakis</taxon>
        <taxon>Anisakis simplex complex</taxon>
    </lineage>
</organism>
<reference evidence="3" key="1">
    <citation type="submission" date="2017-02" db="UniProtKB">
        <authorList>
            <consortium name="WormBaseParasite"/>
        </authorList>
    </citation>
    <scope>IDENTIFICATION</scope>
</reference>
<protein>
    <submittedName>
        <fullName evidence="3">Virion structural protein</fullName>
    </submittedName>
</protein>
<dbReference type="OrthoDB" id="5784054at2759"/>
<keyword evidence="2" id="KW-1185">Reference proteome</keyword>
<proteinExistence type="predicted"/>
<dbReference type="AlphaFoldDB" id="A0A0M3K7Y7"/>
<reference evidence="1 2" key="2">
    <citation type="submission" date="2018-11" db="EMBL/GenBank/DDBJ databases">
        <authorList>
            <consortium name="Pathogen Informatics"/>
        </authorList>
    </citation>
    <scope>NUCLEOTIDE SEQUENCE [LARGE SCALE GENOMIC DNA]</scope>
</reference>
<evidence type="ECO:0000313" key="1">
    <source>
        <dbReference type="EMBL" id="VDK57905.1"/>
    </source>
</evidence>
<dbReference type="Proteomes" id="UP000267096">
    <property type="component" value="Unassembled WGS sequence"/>
</dbReference>
<gene>
    <name evidence="1" type="ORF">ASIM_LOCUS16485</name>
</gene>
<dbReference type="EMBL" id="UYRR01033139">
    <property type="protein sequence ID" value="VDK57905.1"/>
    <property type="molecule type" value="Genomic_DNA"/>
</dbReference>
<evidence type="ECO:0000313" key="3">
    <source>
        <dbReference type="WBParaSite" id="ASIM_0001707801-mRNA-1"/>
    </source>
</evidence>
<name>A0A0M3K7Y7_ANISI</name>
<evidence type="ECO:0000313" key="2">
    <source>
        <dbReference type="Proteomes" id="UP000267096"/>
    </source>
</evidence>